<evidence type="ECO:0000256" key="2">
    <source>
        <dbReference type="ARBA" id="ARBA00022692"/>
    </source>
</evidence>
<keyword evidence="9" id="KW-1185">Reference proteome</keyword>
<dbReference type="Pfam" id="PF06624">
    <property type="entry name" value="RAMP4"/>
    <property type="match status" value="1"/>
</dbReference>
<reference evidence="8 9" key="1">
    <citation type="submission" date="2018-08" db="EMBL/GenBank/DDBJ databases">
        <title>Draft genome of the lignicolous fungus Coniochaeta pulveracea.</title>
        <authorList>
            <person name="Borstlap C.J."/>
            <person name="De Witt R.N."/>
            <person name="Botha A."/>
            <person name="Volschenk H."/>
        </authorList>
    </citation>
    <scope>NUCLEOTIDE SEQUENCE [LARGE SCALE GENOMIC DNA]</scope>
    <source>
        <strain evidence="8 9">CAB683</strain>
    </source>
</reference>
<keyword evidence="2 6" id="KW-0812">Transmembrane</keyword>
<evidence type="ECO:0000256" key="1">
    <source>
        <dbReference type="ARBA" id="ARBA00005500"/>
    </source>
</evidence>
<evidence type="ECO:0000313" key="8">
    <source>
        <dbReference type="EMBL" id="RKU41846.1"/>
    </source>
</evidence>
<sequence length="70" mass="8051">MAQTPRQRQANAKFFKEQEQRRGKSEDEIKKLVKDVKATKSPISRVWLAVLGFIVFGGLIFEVLSRLFGQ</sequence>
<organism evidence="8 9">
    <name type="scientific">Coniochaeta pulveracea</name>
    <dbReference type="NCBI Taxonomy" id="177199"/>
    <lineage>
        <taxon>Eukaryota</taxon>
        <taxon>Fungi</taxon>
        <taxon>Dikarya</taxon>
        <taxon>Ascomycota</taxon>
        <taxon>Pezizomycotina</taxon>
        <taxon>Sordariomycetes</taxon>
        <taxon>Sordariomycetidae</taxon>
        <taxon>Coniochaetales</taxon>
        <taxon>Coniochaetaceae</taxon>
        <taxon>Coniochaeta</taxon>
    </lineage>
</organism>
<feature type="transmembrane region" description="Helical" evidence="6">
    <location>
        <begin position="46"/>
        <end position="68"/>
    </location>
</feature>
<name>A0A420Y1V2_9PEZI</name>
<evidence type="ECO:0000256" key="5">
    <source>
        <dbReference type="ARBA" id="ARBA00023136"/>
    </source>
</evidence>
<comment type="caution">
    <text evidence="8">The sequence shown here is derived from an EMBL/GenBank/DDBJ whole genome shotgun (WGS) entry which is preliminary data.</text>
</comment>
<keyword evidence="4 6" id="KW-1133">Transmembrane helix</keyword>
<comment type="subcellular location">
    <subcellularLocation>
        <location evidence="6">Membrane</location>
        <topology evidence="6">Single-pass membrane protein</topology>
    </subcellularLocation>
    <subcellularLocation>
        <location evidence="6">Endoplasmic reticulum membrane</location>
        <topology evidence="6">Single-pass membrane protein</topology>
    </subcellularLocation>
</comment>
<accession>A0A420Y1V2</accession>
<dbReference type="Proteomes" id="UP000275385">
    <property type="component" value="Unassembled WGS sequence"/>
</dbReference>
<evidence type="ECO:0000256" key="7">
    <source>
        <dbReference type="SAM" id="MobiDB-lite"/>
    </source>
</evidence>
<proteinExistence type="inferred from homology"/>
<evidence type="ECO:0000256" key="6">
    <source>
        <dbReference type="RuleBase" id="RU364120"/>
    </source>
</evidence>
<feature type="compositionally biased region" description="Polar residues" evidence="7">
    <location>
        <begin position="1"/>
        <end position="10"/>
    </location>
</feature>
<evidence type="ECO:0000256" key="3">
    <source>
        <dbReference type="ARBA" id="ARBA00022824"/>
    </source>
</evidence>
<feature type="region of interest" description="Disordered" evidence="7">
    <location>
        <begin position="1"/>
        <end position="22"/>
    </location>
</feature>
<gene>
    <name evidence="8" type="ORF">DL546_000157</name>
</gene>
<dbReference type="GO" id="GO:0005789">
    <property type="term" value="C:endoplasmic reticulum membrane"/>
    <property type="evidence" value="ECO:0007669"/>
    <property type="project" value="UniProtKB-SubCell"/>
</dbReference>
<dbReference type="AlphaFoldDB" id="A0A420Y1V2"/>
<comment type="similarity">
    <text evidence="1 6">Belongs to the RAMP4 family.</text>
</comment>
<evidence type="ECO:0000256" key="4">
    <source>
        <dbReference type="ARBA" id="ARBA00022989"/>
    </source>
</evidence>
<evidence type="ECO:0000313" key="9">
    <source>
        <dbReference type="Proteomes" id="UP000275385"/>
    </source>
</evidence>
<comment type="function">
    <text evidence="6">Interacts with target proteins during translocation into the lumen of the endoplasmic reticulum. Protects unfolded target proteins against degradation and facilitate correct glycosylation.</text>
</comment>
<dbReference type="OrthoDB" id="16679at2759"/>
<protein>
    <recommendedName>
        <fullName evidence="6">Stress-associated endoplasmic reticulum protein</fullName>
    </recommendedName>
</protein>
<dbReference type="InterPro" id="IPR010580">
    <property type="entry name" value="ER_stress-assoc"/>
</dbReference>
<dbReference type="EMBL" id="QVQW01000066">
    <property type="protein sequence ID" value="RKU41846.1"/>
    <property type="molecule type" value="Genomic_DNA"/>
</dbReference>
<keyword evidence="3 6" id="KW-0256">Endoplasmic reticulum</keyword>
<keyword evidence="5 6" id="KW-0472">Membrane</keyword>